<dbReference type="Gene3D" id="3.80.10.10">
    <property type="entry name" value="Ribonuclease Inhibitor"/>
    <property type="match status" value="1"/>
</dbReference>
<evidence type="ECO:0000313" key="3">
    <source>
        <dbReference type="Proteomes" id="UP000541444"/>
    </source>
</evidence>
<dbReference type="OrthoDB" id="773208at2759"/>
<reference evidence="2 3" key="1">
    <citation type="journal article" date="2020" name="IScience">
        <title>Genome Sequencing of the Endangered Kingdonia uniflora (Circaeasteraceae, Ranunculales) Reveals Potential Mechanisms of Evolutionary Specialization.</title>
        <authorList>
            <person name="Sun Y."/>
            <person name="Deng T."/>
            <person name="Zhang A."/>
            <person name="Moore M.J."/>
            <person name="Landis J.B."/>
            <person name="Lin N."/>
            <person name="Zhang H."/>
            <person name="Zhang X."/>
            <person name="Huang J."/>
            <person name="Zhang X."/>
            <person name="Sun H."/>
            <person name="Wang H."/>
        </authorList>
    </citation>
    <scope>NUCLEOTIDE SEQUENCE [LARGE SCALE GENOMIC DNA]</scope>
    <source>
        <strain evidence="2">TB1705</strain>
        <tissue evidence="2">Leaf</tissue>
    </source>
</reference>
<comment type="caution">
    <text evidence="2">The sequence shown here is derived from an EMBL/GenBank/DDBJ whole genome shotgun (WGS) entry which is preliminary data.</text>
</comment>
<dbReference type="Proteomes" id="UP000541444">
    <property type="component" value="Unassembled WGS sequence"/>
</dbReference>
<feature type="domain" description="R13L1/DRL21-like LRR repeat region" evidence="1">
    <location>
        <begin position="105"/>
        <end position="218"/>
    </location>
</feature>
<organism evidence="2 3">
    <name type="scientific">Kingdonia uniflora</name>
    <dbReference type="NCBI Taxonomy" id="39325"/>
    <lineage>
        <taxon>Eukaryota</taxon>
        <taxon>Viridiplantae</taxon>
        <taxon>Streptophyta</taxon>
        <taxon>Embryophyta</taxon>
        <taxon>Tracheophyta</taxon>
        <taxon>Spermatophyta</taxon>
        <taxon>Magnoliopsida</taxon>
        <taxon>Ranunculales</taxon>
        <taxon>Circaeasteraceae</taxon>
        <taxon>Kingdonia</taxon>
    </lineage>
</organism>
<keyword evidence="3" id="KW-1185">Reference proteome</keyword>
<dbReference type="SUPFAM" id="SSF52058">
    <property type="entry name" value="L domain-like"/>
    <property type="match status" value="1"/>
</dbReference>
<dbReference type="AlphaFoldDB" id="A0A7J7KW32"/>
<name>A0A7J7KW32_9MAGN</name>
<dbReference type="PANTHER" id="PTHR47186:SF3">
    <property type="entry name" value="OS09G0267800 PROTEIN"/>
    <property type="match status" value="1"/>
</dbReference>
<dbReference type="Pfam" id="PF25019">
    <property type="entry name" value="LRR_R13L1-DRL21"/>
    <property type="match status" value="1"/>
</dbReference>
<proteinExistence type="predicted"/>
<dbReference type="InterPro" id="IPR056789">
    <property type="entry name" value="LRR_R13L1-DRL21"/>
</dbReference>
<protein>
    <recommendedName>
        <fullName evidence="1">R13L1/DRL21-like LRR repeat region domain-containing protein</fullName>
    </recommendedName>
</protein>
<accession>A0A7J7KW32</accession>
<evidence type="ECO:0000259" key="1">
    <source>
        <dbReference type="Pfam" id="PF25019"/>
    </source>
</evidence>
<dbReference type="PANTHER" id="PTHR47186">
    <property type="entry name" value="LEUCINE-RICH REPEAT-CONTAINING PROTEIN 57"/>
    <property type="match status" value="1"/>
</dbReference>
<evidence type="ECO:0000313" key="2">
    <source>
        <dbReference type="EMBL" id="KAF6134589.1"/>
    </source>
</evidence>
<sequence length="263" mass="30089">MFQACRLPDEIGKMVSLRQLEVEKTTLEELPETVDNLSNLQTLKLNRCSKRRKLPNDMGKMVSLRHLEAEGCSRIQCFPRGIGKLRDLETLSKFVVSEEGADIGERKDLNNLRGELIISNIKGIGNEAILKDKEHLRHLTLSFNNDDDEAVQSVLEFLEPHPNLEKLDIFDYSGSKFPSWMEFPNWEGRSIMLRQLRFRSCKKLKVLPRLDFLECLELEELDSVSPIMGLQVLNGDSVDISAISAPVIAFPKLKELSIRKMKH</sequence>
<gene>
    <name evidence="2" type="ORF">GIB67_025704</name>
</gene>
<dbReference type="EMBL" id="JACGCM010002833">
    <property type="protein sequence ID" value="KAF6134589.1"/>
    <property type="molecule type" value="Genomic_DNA"/>
</dbReference>
<dbReference type="InterPro" id="IPR032675">
    <property type="entry name" value="LRR_dom_sf"/>
</dbReference>